<sequence length="219" mass="25575">DKEAKNYCKKCSNCSRNIVFITEIGQDTFNIQISLQPEENEKVSSEENRDEEQPQHKEESWSLWVIDLIEYVWNIPRLWYNVKVCWFFTGETFGAHKALMEKVKNSNKLFLTLEEEESPKDSHAIVVFCPVNSRVGSDVESAMRDPKVSSSDKPVILVLMHHTRDVNYSTEGRKWSEVYTNIVLEAHVLFHETQPGLLDCRQNDQAIEAVREKLYSYRK</sequence>
<keyword evidence="2" id="KW-1185">Reference proteome</keyword>
<evidence type="ECO:0000313" key="1">
    <source>
        <dbReference type="EMBL" id="MEQ2202542.1"/>
    </source>
</evidence>
<accession>A0ABV0R475</accession>
<feature type="non-terminal residue" evidence="1">
    <location>
        <position position="1"/>
    </location>
</feature>
<dbReference type="EMBL" id="JAHRIN010033772">
    <property type="protein sequence ID" value="MEQ2202542.1"/>
    <property type="molecule type" value="Genomic_DNA"/>
</dbReference>
<reference evidence="1 2" key="1">
    <citation type="submission" date="2021-06" db="EMBL/GenBank/DDBJ databases">
        <authorList>
            <person name="Palmer J.M."/>
        </authorList>
    </citation>
    <scope>NUCLEOTIDE SEQUENCE [LARGE SCALE GENOMIC DNA]</scope>
    <source>
        <strain evidence="1 2">XC_2019</strain>
        <tissue evidence="1">Muscle</tissue>
    </source>
</reference>
<organism evidence="1 2">
    <name type="scientific">Xenoophorus captivus</name>
    <dbReference type="NCBI Taxonomy" id="1517983"/>
    <lineage>
        <taxon>Eukaryota</taxon>
        <taxon>Metazoa</taxon>
        <taxon>Chordata</taxon>
        <taxon>Craniata</taxon>
        <taxon>Vertebrata</taxon>
        <taxon>Euteleostomi</taxon>
        <taxon>Actinopterygii</taxon>
        <taxon>Neopterygii</taxon>
        <taxon>Teleostei</taxon>
        <taxon>Neoteleostei</taxon>
        <taxon>Acanthomorphata</taxon>
        <taxon>Ovalentaria</taxon>
        <taxon>Atherinomorphae</taxon>
        <taxon>Cyprinodontiformes</taxon>
        <taxon>Goodeidae</taxon>
        <taxon>Xenoophorus</taxon>
    </lineage>
</organism>
<dbReference type="PANTHER" id="PTHR34488:SF1">
    <property type="entry name" value="SI:CH211-245H14.1-RELATED"/>
    <property type="match status" value="1"/>
</dbReference>
<proteinExistence type="predicted"/>
<name>A0ABV0R475_9TELE</name>
<comment type="caution">
    <text evidence="1">The sequence shown here is derived from an EMBL/GenBank/DDBJ whole genome shotgun (WGS) entry which is preliminary data.</text>
</comment>
<gene>
    <name evidence="1" type="ORF">XENOCAPTIV_005819</name>
</gene>
<dbReference type="PANTHER" id="PTHR34488">
    <property type="entry name" value="SI:CH211-245H14.1-RELATED"/>
    <property type="match status" value="1"/>
</dbReference>
<protein>
    <submittedName>
        <fullName evidence="1">Uncharacterized protein</fullName>
    </submittedName>
</protein>
<evidence type="ECO:0000313" key="2">
    <source>
        <dbReference type="Proteomes" id="UP001434883"/>
    </source>
</evidence>
<dbReference type="Proteomes" id="UP001434883">
    <property type="component" value="Unassembled WGS sequence"/>
</dbReference>